<evidence type="ECO:0000256" key="3">
    <source>
        <dbReference type="ARBA" id="ARBA00022692"/>
    </source>
</evidence>
<evidence type="ECO:0000313" key="8">
    <source>
        <dbReference type="EMBL" id="NWT25980.1"/>
    </source>
</evidence>
<reference evidence="8 9" key="1">
    <citation type="submission" date="2019-09" db="EMBL/GenBank/DDBJ databases">
        <title>Bird 10,000 Genomes (B10K) Project - Family phase.</title>
        <authorList>
            <person name="Zhang G."/>
        </authorList>
    </citation>
    <scope>NUCLEOTIDE SEQUENCE [LARGE SCALE GENOMIC DNA]</scope>
    <source>
        <strain evidence="8">B10K-DU-001-69</strain>
        <tissue evidence="8">Muscle</tissue>
    </source>
</reference>
<dbReference type="InterPro" id="IPR050835">
    <property type="entry name" value="ABC_transporter_sub-D"/>
</dbReference>
<dbReference type="GO" id="GO:0140359">
    <property type="term" value="F:ABC-type transporter activity"/>
    <property type="evidence" value="ECO:0007669"/>
    <property type="project" value="InterPro"/>
</dbReference>
<sequence>QPFLDIVLYIFKLTSAIGAQGPASMMAYLIISGFFLTRLRRPIGKMTIIEQKYEGEYRYVNSRLITNSEEIAFYNGNLREKQTIHKTFRKLVEHLHNFILFRFSMGFIDTIIAKYLATVVGYLVVSRPFLNLSDPRHQNSTHAELLEDYYQSGRMLLRMSQALGRIVLAGREMTRLAGFTARITELMQVLKDLNSGKYQRTMISQEKDGDKKQPLSLIPGSGEIINSDNLIKFDHVPLVTPNGDVLIEDLNFEVRSGANVLICGPNGCGKSSLFRVLGELWPLFGGRLTKPVRGKLFYVPQVRPSTSLNSNVLFLCFSGYQLNSLSIVDFRTLILSVTSNTAPLLMARLFYHKPQFAILDECTSAVSVDVEGYIYSHCRKVGITLFTVSHRKSLWKHHDFYLHMDGRGNYEFKKITEDTVEFGS</sequence>
<evidence type="ECO:0000256" key="1">
    <source>
        <dbReference type="ARBA" id="ARBA00008575"/>
    </source>
</evidence>
<protein>
    <submittedName>
        <fullName evidence="8">ABCD3 protein</fullName>
    </submittedName>
</protein>
<dbReference type="PANTHER" id="PTHR11384:SF62">
    <property type="entry name" value="ATP-BINDING CASSETTE SUB-FAMILY D MEMBER 3"/>
    <property type="match status" value="1"/>
</dbReference>
<proteinExistence type="inferred from homology"/>
<evidence type="ECO:0000256" key="6">
    <source>
        <dbReference type="SAM" id="Phobius"/>
    </source>
</evidence>
<dbReference type="AlphaFoldDB" id="A0A7K5M5J4"/>
<feature type="non-terminal residue" evidence="8">
    <location>
        <position position="424"/>
    </location>
</feature>
<dbReference type="PANTHER" id="PTHR11384">
    <property type="entry name" value="ATP-BINDING CASSETTE, SUB-FAMILY D MEMBER"/>
    <property type="match status" value="1"/>
</dbReference>
<keyword evidence="5 6" id="KW-0472">Membrane</keyword>
<keyword evidence="2" id="KW-0813">Transport</keyword>
<dbReference type="GO" id="GO:0005324">
    <property type="term" value="F:long-chain fatty acid transmembrane transporter activity"/>
    <property type="evidence" value="ECO:0007669"/>
    <property type="project" value="TreeGrafter"/>
</dbReference>
<dbReference type="GO" id="GO:0005524">
    <property type="term" value="F:ATP binding"/>
    <property type="evidence" value="ECO:0007669"/>
    <property type="project" value="InterPro"/>
</dbReference>
<dbReference type="GO" id="GO:0042760">
    <property type="term" value="P:very long-chain fatty acid catabolic process"/>
    <property type="evidence" value="ECO:0007669"/>
    <property type="project" value="TreeGrafter"/>
</dbReference>
<feature type="transmembrane region" description="Helical" evidence="6">
    <location>
        <begin position="6"/>
        <end position="36"/>
    </location>
</feature>
<dbReference type="InterPro" id="IPR003439">
    <property type="entry name" value="ABC_transporter-like_ATP-bd"/>
</dbReference>
<dbReference type="GO" id="GO:0006635">
    <property type="term" value="P:fatty acid beta-oxidation"/>
    <property type="evidence" value="ECO:0007669"/>
    <property type="project" value="TreeGrafter"/>
</dbReference>
<evidence type="ECO:0000313" key="9">
    <source>
        <dbReference type="Proteomes" id="UP000583740"/>
    </source>
</evidence>
<name>A0A7K5M5J4_CARCD</name>
<keyword evidence="4 6" id="KW-1133">Transmembrane helix</keyword>
<gene>
    <name evidence="8" type="primary">Abcd3_0</name>
    <name evidence="8" type="ORF">CARCAR_R00824</name>
</gene>
<dbReference type="Pfam" id="PF00005">
    <property type="entry name" value="ABC_tran"/>
    <property type="match status" value="1"/>
</dbReference>
<evidence type="ECO:0000259" key="7">
    <source>
        <dbReference type="PROSITE" id="PS50893"/>
    </source>
</evidence>
<feature type="transmembrane region" description="Helical" evidence="6">
    <location>
        <begin position="99"/>
        <end position="125"/>
    </location>
</feature>
<dbReference type="GO" id="GO:0007031">
    <property type="term" value="P:peroxisome organization"/>
    <property type="evidence" value="ECO:0007669"/>
    <property type="project" value="TreeGrafter"/>
</dbReference>
<dbReference type="Gene3D" id="3.40.50.300">
    <property type="entry name" value="P-loop containing nucleotide triphosphate hydrolases"/>
    <property type="match status" value="2"/>
</dbReference>
<dbReference type="InterPro" id="IPR011527">
    <property type="entry name" value="ABC1_TM_dom"/>
</dbReference>
<accession>A0A7K5M5J4</accession>
<evidence type="ECO:0000256" key="5">
    <source>
        <dbReference type="ARBA" id="ARBA00023136"/>
    </source>
</evidence>
<organism evidence="8 9">
    <name type="scientific">Cardinalis cardinalis</name>
    <name type="common">Northern cardinal</name>
    <dbReference type="NCBI Taxonomy" id="98964"/>
    <lineage>
        <taxon>Eukaryota</taxon>
        <taxon>Metazoa</taxon>
        <taxon>Chordata</taxon>
        <taxon>Craniata</taxon>
        <taxon>Vertebrata</taxon>
        <taxon>Euteleostomi</taxon>
        <taxon>Archelosauria</taxon>
        <taxon>Archosauria</taxon>
        <taxon>Dinosauria</taxon>
        <taxon>Saurischia</taxon>
        <taxon>Theropoda</taxon>
        <taxon>Coelurosauria</taxon>
        <taxon>Aves</taxon>
        <taxon>Neognathae</taxon>
        <taxon>Neoaves</taxon>
        <taxon>Telluraves</taxon>
        <taxon>Australaves</taxon>
        <taxon>Passeriformes</taxon>
        <taxon>Cardinalidae</taxon>
        <taxon>Cardinalis</taxon>
    </lineage>
</organism>
<comment type="similarity">
    <text evidence="1">Belongs to the ABC transporter superfamily. ABCD family. Peroxisomal fatty acyl CoA transporter (TC 3.A.1.203) subfamily.</text>
</comment>
<evidence type="ECO:0000256" key="4">
    <source>
        <dbReference type="ARBA" id="ARBA00022989"/>
    </source>
</evidence>
<comment type="caution">
    <text evidence="8">The sequence shown here is derived from an EMBL/GenBank/DDBJ whole genome shotgun (WGS) entry which is preliminary data.</text>
</comment>
<dbReference type="Pfam" id="PF06472">
    <property type="entry name" value="ABC_membrane_2"/>
    <property type="match status" value="1"/>
</dbReference>
<dbReference type="SUPFAM" id="SSF52540">
    <property type="entry name" value="P-loop containing nucleoside triphosphate hydrolases"/>
    <property type="match status" value="1"/>
</dbReference>
<dbReference type="Proteomes" id="UP000583740">
    <property type="component" value="Unassembled WGS sequence"/>
</dbReference>
<evidence type="ECO:0000256" key="2">
    <source>
        <dbReference type="ARBA" id="ARBA00022448"/>
    </source>
</evidence>
<dbReference type="GO" id="GO:0005778">
    <property type="term" value="C:peroxisomal membrane"/>
    <property type="evidence" value="ECO:0007669"/>
    <property type="project" value="TreeGrafter"/>
</dbReference>
<keyword evidence="3 6" id="KW-0812">Transmembrane</keyword>
<dbReference type="CDD" id="cd03223">
    <property type="entry name" value="ABCD_peroxisomal_ALDP"/>
    <property type="match status" value="1"/>
</dbReference>
<dbReference type="GO" id="GO:0016887">
    <property type="term" value="F:ATP hydrolysis activity"/>
    <property type="evidence" value="ECO:0007669"/>
    <property type="project" value="InterPro"/>
</dbReference>
<dbReference type="GO" id="GO:0015910">
    <property type="term" value="P:long-chain fatty acid import into peroxisome"/>
    <property type="evidence" value="ECO:0007669"/>
    <property type="project" value="TreeGrafter"/>
</dbReference>
<dbReference type="EMBL" id="VYXE01007394">
    <property type="protein sequence ID" value="NWT25980.1"/>
    <property type="molecule type" value="Genomic_DNA"/>
</dbReference>
<dbReference type="PROSITE" id="PS50893">
    <property type="entry name" value="ABC_TRANSPORTER_2"/>
    <property type="match status" value="1"/>
</dbReference>
<keyword evidence="9" id="KW-1185">Reference proteome</keyword>
<dbReference type="InterPro" id="IPR027417">
    <property type="entry name" value="P-loop_NTPase"/>
</dbReference>
<feature type="non-terminal residue" evidence="8">
    <location>
        <position position="1"/>
    </location>
</feature>
<feature type="domain" description="ABC transporter" evidence="7">
    <location>
        <begin position="225"/>
        <end position="424"/>
    </location>
</feature>